<dbReference type="Proteomes" id="UP000663859">
    <property type="component" value="Unassembled WGS sequence"/>
</dbReference>
<evidence type="ECO:0000313" key="2">
    <source>
        <dbReference type="Proteomes" id="UP000663859"/>
    </source>
</evidence>
<comment type="caution">
    <text evidence="1">The sequence shown here is derived from an EMBL/GenBank/DDBJ whole genome shotgun (WGS) entry which is preliminary data.</text>
</comment>
<reference evidence="1" key="1">
    <citation type="submission" date="2021-02" db="EMBL/GenBank/DDBJ databases">
        <authorList>
            <person name="Cremers G."/>
            <person name="Picone N."/>
        </authorList>
    </citation>
    <scope>NUCLEOTIDE SEQUENCE</scope>
    <source>
        <strain evidence="1">PQ17</strain>
    </source>
</reference>
<sequence>MLFTILASAVYLVNNFWNHEEDRRHASKQPRAVGFGQISLGQGAWASLLLAVLSGIGA</sequence>
<accession>A0A8J2BN17</accession>
<dbReference type="AlphaFoldDB" id="A0A8J2BN17"/>
<name>A0A8J2BN17_9BACT</name>
<organism evidence="1 2">
    <name type="scientific">Candidatus Methylacidithermus pantelleriae</name>
    <dbReference type="NCBI Taxonomy" id="2744239"/>
    <lineage>
        <taxon>Bacteria</taxon>
        <taxon>Pseudomonadati</taxon>
        <taxon>Verrucomicrobiota</taxon>
        <taxon>Methylacidiphilae</taxon>
        <taxon>Methylacidiphilales</taxon>
        <taxon>Methylacidiphilaceae</taxon>
        <taxon>Candidatus Methylacidithermus</taxon>
    </lineage>
</organism>
<keyword evidence="2" id="KW-1185">Reference proteome</keyword>
<dbReference type="EMBL" id="CAJNOB010000009">
    <property type="protein sequence ID" value="CAF0694679.1"/>
    <property type="molecule type" value="Genomic_DNA"/>
</dbReference>
<gene>
    <name evidence="1" type="ORF">MPNT_170032</name>
</gene>
<evidence type="ECO:0000313" key="1">
    <source>
        <dbReference type="EMBL" id="CAF0694679.1"/>
    </source>
</evidence>
<dbReference type="InterPro" id="IPR044878">
    <property type="entry name" value="UbiA_sf"/>
</dbReference>
<dbReference type="Gene3D" id="1.10.357.140">
    <property type="entry name" value="UbiA prenyltransferase"/>
    <property type="match status" value="1"/>
</dbReference>
<proteinExistence type="predicted"/>
<protein>
    <submittedName>
        <fullName evidence="1">Uncharacterized protein</fullName>
    </submittedName>
</protein>